<dbReference type="NCBIfam" id="TIGR00756">
    <property type="entry name" value="PPR"/>
    <property type="match status" value="1"/>
</dbReference>
<dbReference type="PANTHER" id="PTHR47447:SF17">
    <property type="entry name" value="OS12G0638900 PROTEIN"/>
    <property type="match status" value="1"/>
</dbReference>
<evidence type="ECO:0000256" key="3">
    <source>
        <dbReference type="SAM" id="MobiDB-lite"/>
    </source>
</evidence>
<name>A0AB34JQT5_PRYPA</name>
<evidence type="ECO:0008006" key="6">
    <source>
        <dbReference type="Google" id="ProtNLM"/>
    </source>
</evidence>
<reference evidence="4 5" key="1">
    <citation type="journal article" date="2024" name="Science">
        <title>Giant polyketide synthase enzymes in the biosynthesis of giant marine polyether toxins.</title>
        <authorList>
            <person name="Fallon T.R."/>
            <person name="Shende V.V."/>
            <person name="Wierzbicki I.H."/>
            <person name="Pendleton A.L."/>
            <person name="Watervoot N.F."/>
            <person name="Auber R.P."/>
            <person name="Gonzalez D.J."/>
            <person name="Wisecaver J.H."/>
            <person name="Moore B.S."/>
        </authorList>
    </citation>
    <scope>NUCLEOTIDE SEQUENCE [LARGE SCALE GENOMIC DNA]</scope>
    <source>
        <strain evidence="4 5">12B1</strain>
    </source>
</reference>
<feature type="compositionally biased region" description="Basic and acidic residues" evidence="3">
    <location>
        <begin position="482"/>
        <end position="492"/>
    </location>
</feature>
<feature type="repeat" description="PPR" evidence="2">
    <location>
        <begin position="269"/>
        <end position="303"/>
    </location>
</feature>
<sequence length="502" mass="53441">MLFLACVLSHVLPSTPPPPSLTYRYAEGTPRQPLTPAARQLHDALLRGAPAGSPLAPAELSDLVDHLSRTRRDLALRLLHSHAAAGAVARSGSFASLLTRCRKAAELDECVALLATLHAAGLRANPTQYLSLLAALGRAGRLALLRQVYDAMAAAGARRSNQTHTVVLSALLRGGDVRAAAEIAAALLAADEYPRLDLPLRNTMLAALLRARELPAARRMLADVGAAGLTPCERTLNVVLHGLLLPGGGGALSDALEIFNEFTAAKGGSVETYNIMAAGFAREGQLVNAESVVAQLRQAGLRANAYTYNALLLAASEAAAPRRAREYLAMMRKDGLQPSAISLTLLAQALACDGSGVDAVTIAREESQRTMLDAGCCRALLHACAHSRAEQSAEALLAARWVWKYMARKLRIPPDSDSRALCSMLRCFGRATDFDGAREAFESAPRPRSPKVWEEMIRVCNACGQPEYALSIVSQSDEDGTTDVHTREESKETAALTSEGDS</sequence>
<keyword evidence="5" id="KW-1185">Reference proteome</keyword>
<organism evidence="4 5">
    <name type="scientific">Prymnesium parvum</name>
    <name type="common">Toxic golden alga</name>
    <dbReference type="NCBI Taxonomy" id="97485"/>
    <lineage>
        <taxon>Eukaryota</taxon>
        <taxon>Haptista</taxon>
        <taxon>Haptophyta</taxon>
        <taxon>Prymnesiophyceae</taxon>
        <taxon>Prymnesiales</taxon>
        <taxon>Prymnesiaceae</taxon>
        <taxon>Prymnesium</taxon>
    </lineage>
</organism>
<dbReference type="Pfam" id="PF13812">
    <property type="entry name" value="PPR_3"/>
    <property type="match status" value="1"/>
</dbReference>
<protein>
    <recommendedName>
        <fullName evidence="6">Pentacotripeptide-repeat region of PRORP domain-containing protein</fullName>
    </recommendedName>
</protein>
<feature type="region of interest" description="Disordered" evidence="3">
    <location>
        <begin position="474"/>
        <end position="502"/>
    </location>
</feature>
<dbReference type="Gene3D" id="1.25.40.10">
    <property type="entry name" value="Tetratricopeptide repeat domain"/>
    <property type="match status" value="3"/>
</dbReference>
<accession>A0AB34JQT5</accession>
<dbReference type="AlphaFoldDB" id="A0AB34JQT5"/>
<feature type="repeat" description="PPR" evidence="2">
    <location>
        <begin position="304"/>
        <end position="338"/>
    </location>
</feature>
<evidence type="ECO:0000313" key="4">
    <source>
        <dbReference type="EMBL" id="KAL1523895.1"/>
    </source>
</evidence>
<comment type="caution">
    <text evidence="4">The sequence shown here is derived from an EMBL/GenBank/DDBJ whole genome shotgun (WGS) entry which is preliminary data.</text>
</comment>
<evidence type="ECO:0000256" key="2">
    <source>
        <dbReference type="PROSITE-ProRule" id="PRU00708"/>
    </source>
</evidence>
<evidence type="ECO:0000313" key="5">
    <source>
        <dbReference type="Proteomes" id="UP001515480"/>
    </source>
</evidence>
<proteinExistence type="predicted"/>
<evidence type="ECO:0000256" key="1">
    <source>
        <dbReference type="ARBA" id="ARBA00022737"/>
    </source>
</evidence>
<dbReference type="PANTHER" id="PTHR47447">
    <property type="entry name" value="OS03G0856100 PROTEIN"/>
    <property type="match status" value="1"/>
</dbReference>
<dbReference type="Proteomes" id="UP001515480">
    <property type="component" value="Unassembled WGS sequence"/>
</dbReference>
<gene>
    <name evidence="4" type="ORF">AB1Y20_018814</name>
</gene>
<dbReference type="EMBL" id="JBGBPQ010000005">
    <property type="protein sequence ID" value="KAL1523895.1"/>
    <property type="molecule type" value="Genomic_DNA"/>
</dbReference>
<keyword evidence="1" id="KW-0677">Repeat</keyword>
<dbReference type="InterPro" id="IPR011990">
    <property type="entry name" value="TPR-like_helical_dom_sf"/>
</dbReference>
<dbReference type="PROSITE" id="PS51375">
    <property type="entry name" value="PPR"/>
    <property type="match status" value="2"/>
</dbReference>
<dbReference type="InterPro" id="IPR002885">
    <property type="entry name" value="PPR_rpt"/>
</dbReference>